<evidence type="ECO:0000256" key="1">
    <source>
        <dbReference type="ARBA" id="ARBA00004651"/>
    </source>
</evidence>
<dbReference type="GO" id="GO:0005886">
    <property type="term" value="C:plasma membrane"/>
    <property type="evidence" value="ECO:0007669"/>
    <property type="project" value="UniProtKB-SubCell"/>
</dbReference>
<feature type="transmembrane region" description="Helical" evidence="9">
    <location>
        <begin position="471"/>
        <end position="491"/>
    </location>
</feature>
<keyword evidence="3" id="KW-0813">Transport</keyword>
<feature type="transmembrane region" description="Helical" evidence="9">
    <location>
        <begin position="12"/>
        <end position="33"/>
    </location>
</feature>
<feature type="transmembrane region" description="Helical" evidence="9">
    <location>
        <begin position="233"/>
        <end position="251"/>
    </location>
</feature>
<evidence type="ECO:0000256" key="4">
    <source>
        <dbReference type="ARBA" id="ARBA00022475"/>
    </source>
</evidence>
<feature type="transmembrane region" description="Helical" evidence="9">
    <location>
        <begin position="92"/>
        <end position="113"/>
    </location>
</feature>
<proteinExistence type="inferred from homology"/>
<reference evidence="10" key="1">
    <citation type="submission" date="2021-02" db="EMBL/GenBank/DDBJ databases">
        <title>Natronogracilivirga saccharolytica gen. nov. sp. nov. a new anaerobic, haloalkiliphilic carbohydrate-fermenting bacterium from soda lake and proposing of Cyclonatronumiaceae fam. nov. in the phylum Balneolaeota.</title>
        <authorList>
            <person name="Zhilina T.N."/>
            <person name="Sorokin D.Y."/>
            <person name="Zavarzina D.G."/>
            <person name="Toshchakov S.V."/>
            <person name="Kublanov I.V."/>
        </authorList>
    </citation>
    <scope>NUCLEOTIDE SEQUENCE</scope>
    <source>
        <strain evidence="10">Z-1702</strain>
    </source>
</reference>
<comment type="similarity">
    <text evidence="2">Belongs to the BCCT transporter (TC 2.A.15) family.</text>
</comment>
<name>A0A8J7USD8_9BACT</name>
<evidence type="ECO:0000313" key="11">
    <source>
        <dbReference type="Proteomes" id="UP000673975"/>
    </source>
</evidence>
<feature type="transmembrane region" description="Helical" evidence="9">
    <location>
        <begin position="394"/>
        <end position="419"/>
    </location>
</feature>
<protein>
    <submittedName>
        <fullName evidence="10">BCCT family transporter</fullName>
    </submittedName>
</protein>
<evidence type="ECO:0000313" key="10">
    <source>
        <dbReference type="EMBL" id="MBP3191436.1"/>
    </source>
</evidence>
<dbReference type="InterPro" id="IPR000060">
    <property type="entry name" value="BCCT_transptr"/>
</dbReference>
<dbReference type="PANTHER" id="PTHR30047:SF7">
    <property type="entry name" value="HIGH-AFFINITY CHOLINE TRANSPORT PROTEIN"/>
    <property type="match status" value="1"/>
</dbReference>
<feature type="transmembrane region" description="Helical" evidence="9">
    <location>
        <begin position="321"/>
        <end position="339"/>
    </location>
</feature>
<keyword evidence="7 9" id="KW-0472">Membrane</keyword>
<evidence type="ECO:0000256" key="8">
    <source>
        <dbReference type="SAM" id="MobiDB-lite"/>
    </source>
</evidence>
<feature type="transmembrane region" description="Helical" evidence="9">
    <location>
        <begin position="53"/>
        <end position="72"/>
    </location>
</feature>
<evidence type="ECO:0000256" key="5">
    <source>
        <dbReference type="ARBA" id="ARBA00022692"/>
    </source>
</evidence>
<feature type="region of interest" description="Disordered" evidence="8">
    <location>
        <begin position="507"/>
        <end position="526"/>
    </location>
</feature>
<evidence type="ECO:0000256" key="6">
    <source>
        <dbReference type="ARBA" id="ARBA00022989"/>
    </source>
</evidence>
<dbReference type="InterPro" id="IPR018093">
    <property type="entry name" value="BCCT_CS"/>
</dbReference>
<accession>A0A8J7USD8</accession>
<keyword evidence="11" id="KW-1185">Reference proteome</keyword>
<evidence type="ECO:0000256" key="2">
    <source>
        <dbReference type="ARBA" id="ARBA00005658"/>
    </source>
</evidence>
<feature type="transmembrane region" description="Helical" evidence="9">
    <location>
        <begin position="263"/>
        <end position="283"/>
    </location>
</feature>
<dbReference type="EMBL" id="JAFIDN010000001">
    <property type="protein sequence ID" value="MBP3191436.1"/>
    <property type="molecule type" value="Genomic_DNA"/>
</dbReference>
<organism evidence="10 11">
    <name type="scientific">Natronogracilivirga saccharolytica</name>
    <dbReference type="NCBI Taxonomy" id="2812953"/>
    <lineage>
        <taxon>Bacteria</taxon>
        <taxon>Pseudomonadati</taxon>
        <taxon>Balneolota</taxon>
        <taxon>Balneolia</taxon>
        <taxon>Balneolales</taxon>
        <taxon>Cyclonatronaceae</taxon>
        <taxon>Natronogracilivirga</taxon>
    </lineage>
</organism>
<dbReference type="PROSITE" id="PS01303">
    <property type="entry name" value="BCCT"/>
    <property type="match status" value="1"/>
</dbReference>
<gene>
    <name evidence="10" type="ORF">NATSA_02050</name>
</gene>
<dbReference type="RefSeq" id="WP_210509956.1">
    <property type="nucleotide sequence ID" value="NZ_JAFIDN010000001.1"/>
</dbReference>
<dbReference type="PANTHER" id="PTHR30047">
    <property type="entry name" value="HIGH-AFFINITY CHOLINE TRANSPORT PROTEIN-RELATED"/>
    <property type="match status" value="1"/>
</dbReference>
<comment type="subcellular location">
    <subcellularLocation>
        <location evidence="1">Cell membrane</location>
        <topology evidence="1">Multi-pass membrane protein</topology>
    </subcellularLocation>
</comment>
<evidence type="ECO:0000256" key="7">
    <source>
        <dbReference type="ARBA" id="ARBA00023136"/>
    </source>
</evidence>
<evidence type="ECO:0000256" key="9">
    <source>
        <dbReference type="SAM" id="Phobius"/>
    </source>
</evidence>
<dbReference type="NCBIfam" id="TIGR00842">
    <property type="entry name" value="bcct"/>
    <property type="match status" value="1"/>
</dbReference>
<feature type="transmembrane region" description="Helical" evidence="9">
    <location>
        <begin position="146"/>
        <end position="164"/>
    </location>
</feature>
<feature type="transmembrane region" description="Helical" evidence="9">
    <location>
        <begin position="192"/>
        <end position="213"/>
    </location>
</feature>
<sequence>MSLHKKLNLEVNPYNFFISIVIIILFVFLGAAFPDRTNVVFGYIQEFIVDQFGWLYILSVSIFLIFVIYLFFSRFGKIKLGPDDSEPDYSYASWFTMLFSAGMGIGLVFFSVAEPMFHYLAPPTIGGESLEAAREAMRLTFFHWGFHPWAIYIIVGMSLAYFHFRKGLPLSIRSAFYPLLGDKIYGWRGNTIDILAIFGTMFGVATSLGLGVMQVNAGLEYLFGVEVSTTIQILLIAGITAIATISVVLGLDKGIRRLSNFNMSVAVGLIIFVFILGPTVYLLNATVENTGYYLQNLVQSSFWLGTFDGEAVDGWLAGWTLFYWGWWIAWSPFVGMFIARISRGRSIQEFVGGVLLVPTAFTFIWLTVFGNTALNMEILGDAGISGLDTEQMLFAMLDGLPLATITSIAATLVIITFFVTSSDSGSLVIDMLASGGNPNPPVGQRVFWALSEGAVAAVLLLAGGLGGLQTAAITTGLPFTIILLLMCYSLYKGLSTEGTERLVRRKTFKAKSKKPQDSGDIDSGSQ</sequence>
<dbReference type="AlphaFoldDB" id="A0A8J7USD8"/>
<dbReference type="Pfam" id="PF02028">
    <property type="entry name" value="BCCT"/>
    <property type="match status" value="1"/>
</dbReference>
<comment type="caution">
    <text evidence="10">The sequence shown here is derived from an EMBL/GenBank/DDBJ whole genome shotgun (WGS) entry which is preliminary data.</text>
</comment>
<keyword evidence="6 9" id="KW-1133">Transmembrane helix</keyword>
<keyword evidence="5 9" id="KW-0812">Transmembrane</keyword>
<feature type="transmembrane region" description="Helical" evidence="9">
    <location>
        <begin position="351"/>
        <end position="374"/>
    </location>
</feature>
<evidence type="ECO:0000256" key="3">
    <source>
        <dbReference type="ARBA" id="ARBA00022448"/>
    </source>
</evidence>
<feature type="transmembrane region" description="Helical" evidence="9">
    <location>
        <begin position="446"/>
        <end position="465"/>
    </location>
</feature>
<dbReference type="GO" id="GO:0022857">
    <property type="term" value="F:transmembrane transporter activity"/>
    <property type="evidence" value="ECO:0007669"/>
    <property type="project" value="InterPro"/>
</dbReference>
<keyword evidence="4" id="KW-1003">Cell membrane</keyword>
<dbReference type="Proteomes" id="UP000673975">
    <property type="component" value="Unassembled WGS sequence"/>
</dbReference>